<protein>
    <submittedName>
        <fullName evidence="1">Uncharacterized protein</fullName>
    </submittedName>
</protein>
<gene>
    <name evidence="1" type="ORF">PLANPX_0153</name>
</gene>
<dbReference type="RefSeq" id="WP_152096867.1">
    <property type="nucleotide sequence ID" value="NZ_AP021861.1"/>
</dbReference>
<evidence type="ECO:0000313" key="1">
    <source>
        <dbReference type="EMBL" id="BBO30541.1"/>
    </source>
</evidence>
<name>A0A5K7X736_9BACT</name>
<proteinExistence type="predicted"/>
<organism evidence="1 2">
    <name type="scientific">Lacipirellula parvula</name>
    <dbReference type="NCBI Taxonomy" id="2650471"/>
    <lineage>
        <taxon>Bacteria</taxon>
        <taxon>Pseudomonadati</taxon>
        <taxon>Planctomycetota</taxon>
        <taxon>Planctomycetia</taxon>
        <taxon>Pirellulales</taxon>
        <taxon>Lacipirellulaceae</taxon>
        <taxon>Lacipirellula</taxon>
    </lineage>
</organism>
<dbReference type="Proteomes" id="UP000326837">
    <property type="component" value="Chromosome"/>
</dbReference>
<sequence>MRIVAARGFADGVDESKRIAVADSIASVVDALVPGDPPFGDRPIHLIHGVSPLAFWADEDFFGSVYRVRISSTGTRFQQFAYQVAHELGHIKFGPARSNVLLEIFAEMVSLAAMRGVGDAWRQKPPYIDGTVNWMLMATTVPYIQNAARLAADNLPPSIRLRFTEASVGEKANRLASIRADVERLPLIDAISRAYQQAWAHLIIDTEQPRWSDLLGIGLQTDPPPKVSLKCTDQLPLRSAAIPKWVPRFLL</sequence>
<dbReference type="EMBL" id="AP021861">
    <property type="protein sequence ID" value="BBO30541.1"/>
    <property type="molecule type" value="Genomic_DNA"/>
</dbReference>
<reference evidence="2" key="1">
    <citation type="submission" date="2019-10" db="EMBL/GenBank/DDBJ databases">
        <title>Lacipirellula parvula gen. nov., sp. nov., representing a lineage of planctomycetes widespread in freshwater anoxic habitats, and description of the family Lacipirellulaceae.</title>
        <authorList>
            <person name="Dedysh S.N."/>
            <person name="Kulichevskaya I.S."/>
            <person name="Beletsky A.V."/>
            <person name="Rakitin A.L."/>
            <person name="Mardanov A.V."/>
            <person name="Ivanova A.A."/>
            <person name="Saltykova V.X."/>
            <person name="Rijpstra W.I.C."/>
            <person name="Sinninghe Damste J.S."/>
            <person name="Ravin N.V."/>
        </authorList>
    </citation>
    <scope>NUCLEOTIDE SEQUENCE [LARGE SCALE GENOMIC DNA]</scope>
    <source>
        <strain evidence="2">PX69</strain>
    </source>
</reference>
<dbReference type="KEGG" id="lpav:PLANPX_0153"/>
<accession>A0A5K7X736</accession>
<keyword evidence="2" id="KW-1185">Reference proteome</keyword>
<dbReference type="AlphaFoldDB" id="A0A5K7X736"/>
<evidence type="ECO:0000313" key="2">
    <source>
        <dbReference type="Proteomes" id="UP000326837"/>
    </source>
</evidence>